<feature type="non-terminal residue" evidence="1">
    <location>
        <position position="122"/>
    </location>
</feature>
<reference evidence="1 2" key="1">
    <citation type="submission" date="2015-11" db="EMBL/GenBank/DDBJ databases">
        <title>The genome of Candidatus Endoriftia persephone in Ridgeia piscesae and population structure of the North Eastern Pacific vestimentiferan symbionts.</title>
        <authorList>
            <person name="Perez M."/>
            <person name="Juniper K.S."/>
        </authorList>
    </citation>
    <scope>NUCLEOTIDE SEQUENCE [LARGE SCALE GENOMIC DNA]</scope>
    <source>
        <strain evidence="1">Ind10</strain>
    </source>
</reference>
<name>A0A0T5Z6I1_9GAMM</name>
<evidence type="ECO:0000313" key="2">
    <source>
        <dbReference type="Proteomes" id="UP000051276"/>
    </source>
</evidence>
<dbReference type="Proteomes" id="UP000051276">
    <property type="component" value="Unassembled WGS sequence"/>
</dbReference>
<comment type="caution">
    <text evidence="1">The sequence shown here is derived from an EMBL/GenBank/DDBJ whole genome shotgun (WGS) entry which is preliminary data.</text>
</comment>
<protein>
    <submittedName>
        <fullName evidence="1">Uncharacterized protein</fullName>
    </submittedName>
</protein>
<dbReference type="EMBL" id="LMXI01000382">
    <property type="protein sequence ID" value="KRT58291.1"/>
    <property type="molecule type" value="Genomic_DNA"/>
</dbReference>
<proteinExistence type="predicted"/>
<evidence type="ECO:0000313" key="1">
    <source>
        <dbReference type="EMBL" id="KRT58291.1"/>
    </source>
</evidence>
<organism evidence="1 2">
    <name type="scientific">endosymbiont of Ridgeia piscesae</name>
    <dbReference type="NCBI Taxonomy" id="54398"/>
    <lineage>
        <taxon>Bacteria</taxon>
        <taxon>Pseudomonadati</taxon>
        <taxon>Pseudomonadota</taxon>
        <taxon>Gammaproteobacteria</taxon>
        <taxon>sulfur-oxidizing symbionts</taxon>
    </lineage>
</organism>
<dbReference type="AlphaFoldDB" id="A0A0T5Z6I1"/>
<sequence length="122" mass="14015">MEPYYLSLITDSTYLGTSIFPISLESVNPTCDVYDCPIVKFGYHNTVITSCFCLHRHFDRIPLFCYKSSDATRPVSGASSKELVFLPTLHKQICVHITESESWIQNISWYELVPVERWSEGN</sequence>
<accession>A0A0T5Z6I1</accession>
<gene>
    <name evidence="1" type="ORF">Ga0076813_13121</name>
</gene>